<sequence>MLARGTSPLRDDTPISTAIPLHPAQPLQNNKKRKREGHPAATASPAPPELGASSLNPAENVVLPSYHDLASRPRLSIARGPVFIPSAEGSEYHNVEQLATNRIGFRYMPAGIKPPGSSMPFRTIESAPTAYRISWEDRNLHVKVTQDGLALLGD</sequence>
<dbReference type="STRING" id="135208.A0A4Y9ZZ25"/>
<name>A0A4Y9ZZ25_9AGAM</name>
<reference evidence="2 3" key="1">
    <citation type="submission" date="2019-02" db="EMBL/GenBank/DDBJ databases">
        <title>Genome sequencing of the rare red list fungi Hericium alpestre (H. flagellum).</title>
        <authorList>
            <person name="Buettner E."/>
            <person name="Kellner H."/>
        </authorList>
    </citation>
    <scope>NUCLEOTIDE SEQUENCE [LARGE SCALE GENOMIC DNA]</scope>
    <source>
        <strain evidence="2 3">DSM 108284</strain>
    </source>
</reference>
<feature type="region of interest" description="Disordered" evidence="1">
    <location>
        <begin position="1"/>
        <end position="56"/>
    </location>
</feature>
<keyword evidence="3" id="KW-1185">Reference proteome</keyword>
<evidence type="ECO:0000313" key="3">
    <source>
        <dbReference type="Proteomes" id="UP000298061"/>
    </source>
</evidence>
<feature type="non-terminal residue" evidence="2">
    <location>
        <position position="154"/>
    </location>
</feature>
<organism evidence="2 3">
    <name type="scientific">Hericium alpestre</name>
    <dbReference type="NCBI Taxonomy" id="135208"/>
    <lineage>
        <taxon>Eukaryota</taxon>
        <taxon>Fungi</taxon>
        <taxon>Dikarya</taxon>
        <taxon>Basidiomycota</taxon>
        <taxon>Agaricomycotina</taxon>
        <taxon>Agaricomycetes</taxon>
        <taxon>Russulales</taxon>
        <taxon>Hericiaceae</taxon>
        <taxon>Hericium</taxon>
    </lineage>
</organism>
<comment type="caution">
    <text evidence="2">The sequence shown here is derived from an EMBL/GenBank/DDBJ whole genome shotgun (WGS) entry which is preliminary data.</text>
</comment>
<accession>A0A4Y9ZZ25</accession>
<dbReference type="Proteomes" id="UP000298061">
    <property type="component" value="Unassembled WGS sequence"/>
</dbReference>
<evidence type="ECO:0000256" key="1">
    <source>
        <dbReference type="SAM" id="MobiDB-lite"/>
    </source>
</evidence>
<proteinExistence type="predicted"/>
<gene>
    <name evidence="2" type="ORF">EWM64_g4709</name>
</gene>
<dbReference type="OrthoDB" id="10266026at2759"/>
<dbReference type="AlphaFoldDB" id="A0A4Y9ZZ25"/>
<evidence type="ECO:0000313" key="2">
    <source>
        <dbReference type="EMBL" id="TFY79303.1"/>
    </source>
</evidence>
<protein>
    <submittedName>
        <fullName evidence="2">Uncharacterized protein</fullName>
    </submittedName>
</protein>
<dbReference type="EMBL" id="SFCI01000524">
    <property type="protein sequence ID" value="TFY79303.1"/>
    <property type="molecule type" value="Genomic_DNA"/>
</dbReference>